<dbReference type="Proteomes" id="UP001220225">
    <property type="component" value="Unassembled WGS sequence"/>
</dbReference>
<reference evidence="1 2" key="1">
    <citation type="submission" date="2023-02" db="EMBL/GenBank/DDBJ databases">
        <title>Entomopathogenic bacteria.</title>
        <authorList>
            <person name="Machado R.A."/>
        </authorList>
    </citation>
    <scope>NUCLEOTIDE SEQUENCE [LARGE SCALE GENOMIC DNA]</scope>
    <source>
        <strain evidence="1 2">XENO-2</strain>
    </source>
</reference>
<comment type="caution">
    <text evidence="1">The sequence shown here is derived from an EMBL/GenBank/DDBJ whole genome shotgun (WGS) entry which is preliminary data.</text>
</comment>
<dbReference type="EMBL" id="JAQRFN010000010">
    <property type="protein sequence ID" value="MDC9597093.1"/>
    <property type="molecule type" value="Genomic_DNA"/>
</dbReference>
<gene>
    <name evidence="1" type="ORF">PSI14_09535</name>
</gene>
<evidence type="ECO:0000313" key="1">
    <source>
        <dbReference type="EMBL" id="MDC9597093.1"/>
    </source>
</evidence>
<evidence type="ECO:0000313" key="2">
    <source>
        <dbReference type="Proteomes" id="UP001220225"/>
    </source>
</evidence>
<name>A0ABT5LTJ4_9GAMM</name>
<keyword evidence="2" id="KW-1185">Reference proteome</keyword>
<accession>A0ABT5LTJ4</accession>
<protein>
    <submittedName>
        <fullName evidence="1">2OG-Fe(II) oxygenase</fullName>
    </submittedName>
</protein>
<dbReference type="Gene3D" id="2.60.120.620">
    <property type="entry name" value="q2cbj1_9rhob like domain"/>
    <property type="match status" value="1"/>
</dbReference>
<proteinExistence type="predicted"/>
<sequence length="225" mass="25557">MLSETGSMKDTLENAGFIYRDNFLPNDVFQNLNQEVIKSWHKGTGWRTRVKGTTEAKVLPLQSLANVQKIRSLLNKQMESRYSGFSYLYHSLHQDNDEVGLVSQIRTEVIKGWSAEIRALIGHWDQTNFSLTAYTPFCFLDMHTDYVPDAARYKLTLLLYFGGEGMFPEQADLVFDYRGQKTAIPAIPNRSVLFVPSPETNHGIPSGSVDPSIHFCRLAFSGWLL</sequence>
<organism evidence="1 2">
    <name type="scientific">Xenorhabdus anantnagensis</name>
    <dbReference type="NCBI Taxonomy" id="3025875"/>
    <lineage>
        <taxon>Bacteria</taxon>
        <taxon>Pseudomonadati</taxon>
        <taxon>Pseudomonadota</taxon>
        <taxon>Gammaproteobacteria</taxon>
        <taxon>Enterobacterales</taxon>
        <taxon>Morganellaceae</taxon>
        <taxon>Xenorhabdus</taxon>
    </lineage>
</organism>
<dbReference type="RefSeq" id="WP_273575681.1">
    <property type="nucleotide sequence ID" value="NZ_JAQRFN010000010.1"/>
</dbReference>